<evidence type="ECO:0000256" key="4">
    <source>
        <dbReference type="ARBA" id="ARBA00022692"/>
    </source>
</evidence>
<feature type="transmembrane region" description="Helical" evidence="7">
    <location>
        <begin position="234"/>
        <end position="255"/>
    </location>
</feature>
<keyword evidence="6 7" id="KW-0472">Membrane</keyword>
<evidence type="ECO:0000313" key="10">
    <source>
        <dbReference type="EMBL" id="SDS78602.1"/>
    </source>
</evidence>
<dbReference type="Proteomes" id="UP000198983">
    <property type="component" value="Chromosome I"/>
</dbReference>
<gene>
    <name evidence="10" type="ORF">SAMN04489717_3864</name>
</gene>
<evidence type="ECO:0000256" key="1">
    <source>
        <dbReference type="ARBA" id="ARBA00004651"/>
    </source>
</evidence>
<evidence type="ECO:0000256" key="3">
    <source>
        <dbReference type="ARBA" id="ARBA00022475"/>
    </source>
</evidence>
<dbReference type="PANTHER" id="PTHR43744:SF12">
    <property type="entry name" value="ABC TRANSPORTER PERMEASE PROTEIN MG189-RELATED"/>
    <property type="match status" value="1"/>
</dbReference>
<dbReference type="STRING" id="117157.SAMN04489717_3864"/>
<evidence type="ECO:0000256" key="2">
    <source>
        <dbReference type="ARBA" id="ARBA00022448"/>
    </source>
</evidence>
<keyword evidence="11" id="KW-1185">Reference proteome</keyword>
<evidence type="ECO:0000256" key="8">
    <source>
        <dbReference type="SAM" id="MobiDB-lite"/>
    </source>
</evidence>
<dbReference type="GO" id="GO:0005886">
    <property type="term" value="C:plasma membrane"/>
    <property type="evidence" value="ECO:0007669"/>
    <property type="project" value="UniProtKB-SubCell"/>
</dbReference>
<feature type="region of interest" description="Disordered" evidence="8">
    <location>
        <begin position="1"/>
        <end position="26"/>
    </location>
</feature>
<dbReference type="Pfam" id="PF00528">
    <property type="entry name" value="BPD_transp_1"/>
    <property type="match status" value="1"/>
</dbReference>
<feature type="transmembrane region" description="Helical" evidence="7">
    <location>
        <begin position="38"/>
        <end position="57"/>
    </location>
</feature>
<feature type="transmembrane region" description="Helical" evidence="7">
    <location>
        <begin position="147"/>
        <end position="168"/>
    </location>
</feature>
<keyword evidence="2 7" id="KW-0813">Transport</keyword>
<feature type="transmembrane region" description="Helical" evidence="7">
    <location>
        <begin position="114"/>
        <end position="135"/>
    </location>
</feature>
<dbReference type="RefSeq" id="WP_092655012.1">
    <property type="nucleotide sequence ID" value="NZ_LT629732.1"/>
</dbReference>
<dbReference type="InterPro" id="IPR000515">
    <property type="entry name" value="MetI-like"/>
</dbReference>
<feature type="transmembrane region" description="Helical" evidence="7">
    <location>
        <begin position="292"/>
        <end position="313"/>
    </location>
</feature>
<protein>
    <submittedName>
        <fullName evidence="10">Multiple sugar transport system permease protein</fullName>
    </submittedName>
</protein>
<evidence type="ECO:0000256" key="6">
    <source>
        <dbReference type="ARBA" id="ARBA00023136"/>
    </source>
</evidence>
<comment type="subcellular location">
    <subcellularLocation>
        <location evidence="1 7">Cell membrane</location>
        <topology evidence="1 7">Multi-pass membrane protein</topology>
    </subcellularLocation>
</comment>
<dbReference type="PROSITE" id="PS50928">
    <property type="entry name" value="ABC_TM1"/>
    <property type="match status" value="1"/>
</dbReference>
<name>A0A1H1V1G5_9ACTN</name>
<evidence type="ECO:0000256" key="7">
    <source>
        <dbReference type="RuleBase" id="RU363032"/>
    </source>
</evidence>
<dbReference type="InterPro" id="IPR035906">
    <property type="entry name" value="MetI-like_sf"/>
</dbReference>
<dbReference type="EMBL" id="LT629732">
    <property type="protein sequence ID" value="SDS78602.1"/>
    <property type="molecule type" value="Genomic_DNA"/>
</dbReference>
<keyword evidence="5 7" id="KW-1133">Transmembrane helix</keyword>
<dbReference type="AlphaFoldDB" id="A0A1H1V1G5"/>
<evidence type="ECO:0000313" key="11">
    <source>
        <dbReference type="Proteomes" id="UP000198983"/>
    </source>
</evidence>
<dbReference type="PANTHER" id="PTHR43744">
    <property type="entry name" value="ABC TRANSPORTER PERMEASE PROTEIN MG189-RELATED-RELATED"/>
    <property type="match status" value="1"/>
</dbReference>
<comment type="similarity">
    <text evidence="7">Belongs to the binding-protein-dependent transport system permease family.</text>
</comment>
<evidence type="ECO:0000259" key="9">
    <source>
        <dbReference type="PROSITE" id="PS50928"/>
    </source>
</evidence>
<organism evidence="10 11">
    <name type="scientific">Actinopolymorpha singaporensis</name>
    <dbReference type="NCBI Taxonomy" id="117157"/>
    <lineage>
        <taxon>Bacteria</taxon>
        <taxon>Bacillati</taxon>
        <taxon>Actinomycetota</taxon>
        <taxon>Actinomycetes</taxon>
        <taxon>Propionibacteriales</taxon>
        <taxon>Actinopolymorphaceae</taxon>
        <taxon>Actinopolymorpha</taxon>
    </lineage>
</organism>
<reference evidence="10 11" key="1">
    <citation type="submission" date="2016-10" db="EMBL/GenBank/DDBJ databases">
        <authorList>
            <person name="de Groot N.N."/>
        </authorList>
    </citation>
    <scope>NUCLEOTIDE SEQUENCE [LARGE SCALE GENOMIC DNA]</scope>
    <source>
        <strain evidence="10 11">DSM 22024</strain>
    </source>
</reference>
<accession>A0A1H1V1G5</accession>
<dbReference type="OrthoDB" id="61122at2"/>
<dbReference type="GO" id="GO:0055085">
    <property type="term" value="P:transmembrane transport"/>
    <property type="evidence" value="ECO:0007669"/>
    <property type="project" value="InterPro"/>
</dbReference>
<keyword evidence="4 7" id="KW-0812">Transmembrane</keyword>
<feature type="transmembrane region" description="Helical" evidence="7">
    <location>
        <begin position="192"/>
        <end position="213"/>
    </location>
</feature>
<keyword evidence="10" id="KW-0762">Sugar transport</keyword>
<keyword evidence="3" id="KW-1003">Cell membrane</keyword>
<dbReference type="SUPFAM" id="SSF161098">
    <property type="entry name" value="MetI-like"/>
    <property type="match status" value="1"/>
</dbReference>
<dbReference type="CDD" id="cd06261">
    <property type="entry name" value="TM_PBP2"/>
    <property type="match status" value="1"/>
</dbReference>
<evidence type="ECO:0000256" key="5">
    <source>
        <dbReference type="ARBA" id="ARBA00022989"/>
    </source>
</evidence>
<proteinExistence type="inferred from homology"/>
<dbReference type="Gene3D" id="1.10.3720.10">
    <property type="entry name" value="MetI-like"/>
    <property type="match status" value="1"/>
</dbReference>
<sequence length="328" mass="35836">MTALDQVTERATDRGAGGDGARSVPGRARPGRWSVGHWLVYVVVVAGAIVFVAPFAWMVSASFQTMGQIFSTPPQWIPDDPTIAGYQQFLNLGHLSAAQHGQGTGDWKWFANSVFVATSVTVLQTFFNALAAYVFAKRRFPGRNGIFMVFLATMMVPGQVTLIPNYIIVKHIPLFGGNDILGNGGHGWLDSYWGLIVPGTVSAFGIFLLRQYMLSIPDELLDAARIDGANEFKVFWSVVLPLCMPALAATAIFTFQASWEDFLWPLIIISSPDHYTAPLGLALFVVKNKTSWNLLFAGSVIATLPMIAIFVVFQRKFIKGITLSGLKG</sequence>
<feature type="domain" description="ABC transmembrane type-1" evidence="9">
    <location>
        <begin position="110"/>
        <end position="313"/>
    </location>
</feature>